<feature type="compositionally biased region" description="Basic and acidic residues" evidence="12">
    <location>
        <begin position="667"/>
        <end position="680"/>
    </location>
</feature>
<dbReference type="InterPro" id="IPR034046">
    <property type="entry name" value="TNFRSF16_N"/>
</dbReference>
<dbReference type="Gene3D" id="2.10.50.10">
    <property type="entry name" value="Tumor Necrosis Factor Receptor, subunit A, domain 2"/>
    <property type="match status" value="2"/>
</dbReference>
<feature type="disulfide bond" evidence="11">
    <location>
        <begin position="241"/>
        <end position="256"/>
    </location>
</feature>
<feature type="domain" description="Death" evidence="14">
    <location>
        <begin position="436"/>
        <end position="513"/>
    </location>
</feature>
<dbReference type="FunFam" id="2.10.50.10:FF:000027">
    <property type="entry name" value="tumor necrosis factor receptor superfamily member 16"/>
    <property type="match status" value="1"/>
</dbReference>
<keyword evidence="3 13" id="KW-0812">Transmembrane</keyword>
<dbReference type="InterPro" id="IPR011029">
    <property type="entry name" value="DEATH-like_dom_sf"/>
</dbReference>
<dbReference type="PROSITE" id="PS00652">
    <property type="entry name" value="TNFR_NGFR_1"/>
    <property type="match status" value="1"/>
</dbReference>
<feature type="region of interest" description="Disordered" evidence="12">
    <location>
        <begin position="373"/>
        <end position="423"/>
    </location>
</feature>
<dbReference type="Pfam" id="PF00020">
    <property type="entry name" value="TNFR_c6"/>
    <property type="match status" value="3"/>
</dbReference>
<dbReference type="PANTHER" id="PTHR46605:SF3">
    <property type="entry name" value="TUMOR NECROSIS FACTOR RECEPTOR SUPERFAMILY MEMBER 16"/>
    <property type="match status" value="1"/>
</dbReference>
<evidence type="ECO:0000256" key="12">
    <source>
        <dbReference type="SAM" id="MobiDB-lite"/>
    </source>
</evidence>
<evidence type="ECO:0000256" key="4">
    <source>
        <dbReference type="ARBA" id="ARBA00022703"/>
    </source>
</evidence>
<keyword evidence="9 11" id="KW-1015">Disulfide bond</keyword>
<evidence type="ECO:0000256" key="11">
    <source>
        <dbReference type="PROSITE-ProRule" id="PRU00206"/>
    </source>
</evidence>
<evidence type="ECO:0000256" key="1">
    <source>
        <dbReference type="ARBA" id="ARBA00004162"/>
    </source>
</evidence>
<dbReference type="InterPro" id="IPR001368">
    <property type="entry name" value="TNFR/NGFR_Cys_rich_reg"/>
</dbReference>
<feature type="transmembrane region" description="Helical" evidence="13">
    <location>
        <begin position="344"/>
        <end position="364"/>
    </location>
</feature>
<feature type="repeat" description="TNFR-Cys" evidence="11">
    <location>
        <begin position="200"/>
        <end position="238"/>
    </location>
</feature>
<evidence type="ECO:0000256" key="8">
    <source>
        <dbReference type="ARBA" id="ARBA00023136"/>
    </source>
</evidence>
<dbReference type="PROSITE" id="PS50017">
    <property type="entry name" value="DEATH_DOMAIN"/>
    <property type="match status" value="1"/>
</dbReference>
<organism evidence="16 17">
    <name type="scientific">Bos indicus x Bos taurus</name>
    <name type="common">Hybrid cattle</name>
    <dbReference type="NCBI Taxonomy" id="30522"/>
    <lineage>
        <taxon>Eukaryota</taxon>
        <taxon>Metazoa</taxon>
        <taxon>Chordata</taxon>
        <taxon>Craniata</taxon>
        <taxon>Vertebrata</taxon>
        <taxon>Euteleostomi</taxon>
        <taxon>Mammalia</taxon>
        <taxon>Eutheria</taxon>
        <taxon>Laurasiatheria</taxon>
        <taxon>Artiodactyla</taxon>
        <taxon>Ruminantia</taxon>
        <taxon>Pecora</taxon>
        <taxon>Bovidae</taxon>
        <taxon>Bovinae</taxon>
        <taxon>Bos</taxon>
    </lineage>
</organism>
<feature type="region of interest" description="Disordered" evidence="12">
    <location>
        <begin position="649"/>
        <end position="727"/>
    </location>
</feature>
<feature type="domain" description="TNFR-Cys" evidence="15">
    <location>
        <begin position="200"/>
        <end position="238"/>
    </location>
</feature>
<sequence>MGGRFCHLTLVTPIQATPEPLPVRIEMEGQLRLSGKAGHAWAGFTAQLWPGGRAGWEPRSDYSLIMLGTLGENLPRNLPAPAVLPLETSGPEFPGPEHGVPGSLSPSQLSHTRNRGRAGEGGVNEGARWAEGLQRPKCPEGRRLNSGCGSPTPIPHIPLSSGVTFSDVVSATEPCKPCTECVGLQSMSAPCVEADDAVCRCAYGYYQDETTGRCEACRVCEAGSGLVFSCQDKQNTVCEECPDGTYSDEANHVDPCLPCTVCEDTERQLRECTRWADAECEEIPGRWITRATPPEGSDSTDPSTQEPEVPPEQDLVTSTVSDVVTTVMGSSQPVVTRGTADNLIPVYCSILAAVVVGLVAYIAFKRWNSCKQNKQGANSRPVNQTPPPEGEKLHSDSGISVDSQSLHDQQPHTQTAAGQALKGDGGLYSSLPLAKREEVEKLLNGSAGDTWRHLAGELGYQPEHIDSFTHEACPARALLASWAAQDSATLDTLLAALRRIQRADIVESLCSESTATSPVTMRPRERFICPKLPAMEKPKMSYPLTLNEERRPQACWRGPDDPLASVSQPNPICSSPSPELSSPCEGQVLHPRPDPLVCPDPSQGWGLWQGVWLPSACPLRYVSVTSVVWQSVSICHPSIDLELTQAASSPGVSLGGRGLRTAPPDLQHADSERHTQDEKSCFSPRVLSLGPRPDPAGAAAREASKGIELCSPSSLTPGFGRPRTTEA</sequence>
<dbReference type="PRINTS" id="PR01966">
    <property type="entry name" value="TNFACTORR16"/>
</dbReference>
<dbReference type="Gene3D" id="6.10.250.1780">
    <property type="match status" value="1"/>
</dbReference>
<dbReference type="PANTHER" id="PTHR46605">
    <property type="entry name" value="TUMOR NECROSIS FACTOR RECEPTOR"/>
    <property type="match status" value="1"/>
</dbReference>
<dbReference type="FunFam" id="2.10.50.10:FF:000012">
    <property type="entry name" value="tumor necrosis factor receptor superfamily member 16"/>
    <property type="match status" value="1"/>
</dbReference>
<feature type="region of interest" description="Disordered" evidence="12">
    <location>
        <begin position="286"/>
        <end position="317"/>
    </location>
</feature>
<keyword evidence="4" id="KW-0053">Apoptosis</keyword>
<feature type="compositionally biased region" description="Polar residues" evidence="12">
    <location>
        <begin position="397"/>
        <end position="417"/>
    </location>
</feature>
<dbReference type="FunFam" id="1.10.533.10:FF:000034">
    <property type="entry name" value="tumor necrosis factor receptor superfamily member 16"/>
    <property type="match status" value="1"/>
</dbReference>
<feature type="compositionally biased region" description="Polar residues" evidence="12">
    <location>
        <begin position="297"/>
        <end position="306"/>
    </location>
</feature>
<feature type="compositionally biased region" description="Polar residues" evidence="12">
    <location>
        <begin position="373"/>
        <end position="383"/>
    </location>
</feature>
<dbReference type="Pfam" id="PF18422">
    <property type="entry name" value="TNFR_16_TM"/>
    <property type="match status" value="1"/>
</dbReference>
<keyword evidence="10" id="KW-0325">Glycoprotein</keyword>
<keyword evidence="7 13" id="KW-1133">Transmembrane helix</keyword>
<feature type="domain" description="TNFR-Cys" evidence="15">
    <location>
        <begin position="240"/>
        <end position="280"/>
    </location>
</feature>
<accession>A0A4W2BZH9</accession>
<feature type="disulfide bond" evidence="11">
    <location>
        <begin position="262"/>
        <end position="280"/>
    </location>
</feature>
<protein>
    <submittedName>
        <fullName evidence="16">Uncharacterized protein</fullName>
    </submittedName>
</protein>
<keyword evidence="2" id="KW-1003">Cell membrane</keyword>
<comment type="subcellular location">
    <subcellularLocation>
        <location evidence="1">Cell membrane</location>
        <topology evidence="1">Single-pass membrane protein</topology>
    </subcellularLocation>
</comment>
<dbReference type="InterPro" id="IPR022325">
    <property type="entry name" value="TNFR_16"/>
</dbReference>
<dbReference type="GO" id="GO:0009986">
    <property type="term" value="C:cell surface"/>
    <property type="evidence" value="ECO:0007669"/>
    <property type="project" value="TreeGrafter"/>
</dbReference>
<dbReference type="GO" id="GO:0007266">
    <property type="term" value="P:Rho protein signal transduction"/>
    <property type="evidence" value="ECO:0007669"/>
    <property type="project" value="TreeGrafter"/>
</dbReference>
<evidence type="ECO:0000256" key="2">
    <source>
        <dbReference type="ARBA" id="ARBA00022475"/>
    </source>
</evidence>
<feature type="disulfide bond" evidence="11">
    <location>
        <begin position="259"/>
        <end position="272"/>
    </location>
</feature>
<dbReference type="SUPFAM" id="SSF57586">
    <property type="entry name" value="TNF receptor-like"/>
    <property type="match status" value="3"/>
</dbReference>
<dbReference type="InterPro" id="IPR041448">
    <property type="entry name" value="TNFR16_TM"/>
</dbReference>
<evidence type="ECO:0000259" key="15">
    <source>
        <dbReference type="PROSITE" id="PS50050"/>
    </source>
</evidence>
<proteinExistence type="predicted"/>
<reference evidence="16" key="3">
    <citation type="submission" date="2025-09" db="UniProtKB">
        <authorList>
            <consortium name="Ensembl"/>
        </authorList>
    </citation>
    <scope>IDENTIFICATION</scope>
</reference>
<dbReference type="PROSITE" id="PS50050">
    <property type="entry name" value="TNFR_NGFR_2"/>
    <property type="match status" value="2"/>
</dbReference>
<evidence type="ECO:0000313" key="16">
    <source>
        <dbReference type="Ensembl" id="ENSBIXP00000005838.1"/>
    </source>
</evidence>
<keyword evidence="5" id="KW-0732">Signal</keyword>
<name>A0A4W2BZH9_BOBOX</name>
<keyword evidence="6" id="KW-0677">Repeat</keyword>
<dbReference type="GO" id="GO:0048406">
    <property type="term" value="F:nerve growth factor binding"/>
    <property type="evidence" value="ECO:0007669"/>
    <property type="project" value="TreeGrafter"/>
</dbReference>
<feature type="region of interest" description="Disordered" evidence="12">
    <location>
        <begin position="87"/>
        <end position="124"/>
    </location>
</feature>
<dbReference type="CDD" id="cd08311">
    <property type="entry name" value="Death_p75NR"/>
    <property type="match status" value="1"/>
</dbReference>
<dbReference type="Gene3D" id="1.10.533.10">
    <property type="entry name" value="Death Domain, Fas"/>
    <property type="match status" value="1"/>
</dbReference>
<evidence type="ECO:0000313" key="17">
    <source>
        <dbReference type="Proteomes" id="UP000314981"/>
    </source>
</evidence>
<evidence type="ECO:0000256" key="5">
    <source>
        <dbReference type="ARBA" id="ARBA00022729"/>
    </source>
</evidence>
<dbReference type="Pfam" id="PF00531">
    <property type="entry name" value="Death"/>
    <property type="match status" value="1"/>
</dbReference>
<dbReference type="InterPro" id="IPR000488">
    <property type="entry name" value="Death_dom"/>
</dbReference>
<evidence type="ECO:0000256" key="3">
    <source>
        <dbReference type="ARBA" id="ARBA00022692"/>
    </source>
</evidence>
<dbReference type="CDD" id="cd13416">
    <property type="entry name" value="TNFRSF16"/>
    <property type="match status" value="1"/>
</dbReference>
<dbReference type="Ensembl" id="ENSBIXT00000004954.1">
    <property type="protein sequence ID" value="ENSBIXP00000005838.1"/>
    <property type="gene ID" value="ENSBIXG00000011978.1"/>
</dbReference>
<evidence type="ECO:0000256" key="10">
    <source>
        <dbReference type="ARBA" id="ARBA00023180"/>
    </source>
</evidence>
<dbReference type="SUPFAM" id="SSF47986">
    <property type="entry name" value="DEATH domain"/>
    <property type="match status" value="1"/>
</dbReference>
<dbReference type="GO" id="GO:0005886">
    <property type="term" value="C:plasma membrane"/>
    <property type="evidence" value="ECO:0007669"/>
    <property type="project" value="UniProtKB-SubCell"/>
</dbReference>
<dbReference type="SMART" id="SM00005">
    <property type="entry name" value="DEATH"/>
    <property type="match status" value="1"/>
</dbReference>
<evidence type="ECO:0000256" key="9">
    <source>
        <dbReference type="ARBA" id="ARBA00023157"/>
    </source>
</evidence>
<dbReference type="GO" id="GO:0005035">
    <property type="term" value="F:death receptor activity"/>
    <property type="evidence" value="ECO:0007669"/>
    <property type="project" value="TreeGrafter"/>
</dbReference>
<feature type="disulfide bond" evidence="11">
    <location>
        <begin position="217"/>
        <end position="230"/>
    </location>
</feature>
<evidence type="ECO:0000259" key="14">
    <source>
        <dbReference type="PROSITE" id="PS50017"/>
    </source>
</evidence>
<dbReference type="GO" id="GO:0006915">
    <property type="term" value="P:apoptotic process"/>
    <property type="evidence" value="ECO:0007669"/>
    <property type="project" value="UniProtKB-KW"/>
</dbReference>
<dbReference type="GO" id="GO:0015026">
    <property type="term" value="F:coreceptor activity"/>
    <property type="evidence" value="ECO:0007669"/>
    <property type="project" value="TreeGrafter"/>
</dbReference>
<dbReference type="STRING" id="30522.A0A4W2BZH9"/>
<keyword evidence="8 13" id="KW-0472">Membrane</keyword>
<reference evidence="16" key="2">
    <citation type="submission" date="2025-08" db="UniProtKB">
        <authorList>
            <consortium name="Ensembl"/>
        </authorList>
    </citation>
    <scope>IDENTIFICATION</scope>
</reference>
<evidence type="ECO:0000256" key="6">
    <source>
        <dbReference type="ARBA" id="ARBA00022737"/>
    </source>
</evidence>
<comment type="caution">
    <text evidence="11">Lacks conserved residue(s) required for the propagation of feature annotation.</text>
</comment>
<feature type="disulfide bond" evidence="11">
    <location>
        <begin position="220"/>
        <end position="238"/>
    </location>
</feature>
<evidence type="ECO:0000256" key="7">
    <source>
        <dbReference type="ARBA" id="ARBA00022989"/>
    </source>
</evidence>
<dbReference type="Proteomes" id="UP000314981">
    <property type="component" value="Chromosome 19"/>
</dbReference>
<reference evidence="16 17" key="1">
    <citation type="submission" date="2018-11" db="EMBL/GenBank/DDBJ databases">
        <title>Haplotype-resolved cattle genomes.</title>
        <authorList>
            <person name="Low W.Y."/>
            <person name="Tearle R."/>
            <person name="Bickhart D.M."/>
            <person name="Rosen B.D."/>
            <person name="Koren S."/>
            <person name="Rhie A."/>
            <person name="Hiendleder S."/>
            <person name="Phillippy A.M."/>
            <person name="Smith T.P.L."/>
            <person name="Williams J.L."/>
        </authorList>
    </citation>
    <scope>NUCLEOTIDE SEQUENCE [LARGE SCALE GENOMIC DNA]</scope>
</reference>
<keyword evidence="17" id="KW-1185">Reference proteome</keyword>
<dbReference type="SMART" id="SM00208">
    <property type="entry name" value="TNFR"/>
    <property type="match status" value="3"/>
</dbReference>
<evidence type="ECO:0000256" key="13">
    <source>
        <dbReference type="SAM" id="Phobius"/>
    </source>
</evidence>
<feature type="repeat" description="TNFR-Cys" evidence="11">
    <location>
        <begin position="240"/>
        <end position="280"/>
    </location>
</feature>
<dbReference type="AlphaFoldDB" id="A0A4W2BZH9"/>
<dbReference type="InterPro" id="IPR052302">
    <property type="entry name" value="Neurotrophin_rcpt-DD"/>
</dbReference>